<proteinExistence type="predicted"/>
<dbReference type="PANTHER" id="PTHR19959:SF119">
    <property type="entry name" value="FUNGAL LIPASE-LIKE DOMAIN-CONTAINING PROTEIN"/>
    <property type="match status" value="1"/>
</dbReference>
<feature type="compositionally biased region" description="Acidic residues" evidence="1">
    <location>
        <begin position="499"/>
        <end position="508"/>
    </location>
</feature>
<keyword evidence="3" id="KW-1185">Reference proteome</keyword>
<feature type="region of interest" description="Disordered" evidence="1">
    <location>
        <begin position="443"/>
        <end position="508"/>
    </location>
</feature>
<dbReference type="Gene3D" id="1.25.40.10">
    <property type="entry name" value="Tetratricopeptide repeat domain"/>
    <property type="match status" value="1"/>
</dbReference>
<organism evidence="2 3">
    <name type="scientific">Trichoderma harzianum CBS 226.95</name>
    <dbReference type="NCBI Taxonomy" id="983964"/>
    <lineage>
        <taxon>Eukaryota</taxon>
        <taxon>Fungi</taxon>
        <taxon>Dikarya</taxon>
        <taxon>Ascomycota</taxon>
        <taxon>Pezizomycotina</taxon>
        <taxon>Sordariomycetes</taxon>
        <taxon>Hypocreomycetidae</taxon>
        <taxon>Hypocreales</taxon>
        <taxon>Hypocreaceae</taxon>
        <taxon>Trichoderma</taxon>
    </lineage>
</organism>
<sequence>MEDFHIDAELLSSFNEASEEDLQSLAQLYEDPTNDDQIELYIYLCSLMFRRWHNRQNLQKAIQRAEEWAAATAASHPDHSRRCTILTTVLSWGHQSGATAEDLEVVLDATGLNEETPPTRINLNSEVIRLARSYQQTGRLKHLNKAIDIMELAIRITAKYITPTMLNDFGSILVMRFARTGSLNDLNQAVEIFREVVVTTQPHNHPNRVASLNFLGSCLSVRFDQTGSIDDLNQAIEILREAVDAMPQNHPRLAGHLDYLGTQLGRRFEQTIIIADLDEAIRILREAVDATPRKHPDRAARLRNLGGWLNKRYEQMRPINDPNRPVSIVAKGGIHPSGMLRTTNRGRGNMEYLPNVQSGNVDSMESLISRVPMDDVGLRRYDSDGWEVDSDKSNKEANSGERDCKGKSNQLDALGSETESIYWDENTAERAYAPFSTFDYDLQSRRARPSTIPTSSPGTKGSGPHQAHAMPKAEELEIETQKEVESTNAERLHSSYSLTEEETEEQQPFTDDYDIENTYSINTLLNDPRLRYLQVFAEQLIKDMKQVSDKFCFGNIEAGYLDPVLTEFACKLNSESTNAFQREASNMIHRMRKKIIELLVPRPLDHDTTGNQGGESSLSEDEDQDGFLNRTASIKSRTTVMQWIDDVGTAPHAGEELGPSTEDDPVQDNINHEHGSNEPLLQQAHSLEILSRQPHYEQYIRASDAYQWLITTICQHGLLTFQVPNTMLEIRTKIRTQLRAQESPRRMSSRKPLSAVKMTFCFNWDLDRSMRDAGFSPPYEDALGRMVCLTGSWNEAQATTVRDYMDQTWPRSGHALITLIQTLLSTPEGQECSYQAHEPMPSKHRSDVRATRLTACVQSPSICCISVTGGLYFVSEIGEQIGWLASVLQSSSDHHGPVACTPSVNDLRVRVQDEGSHGLTVVGSCNLSFDLETADISELSPGFCWGRLFCNPVLVRGYPILRRTQPNTGLEMSLVDMAAIIGSQQVVQWGERVIIKGFNMLMIATMAAADIIVWHLLVSEQPEERISYVDPRLDTLYGEATKDISLRILEERRHVIGWCSKVTELCGDATANLNLKSSGLRGPPPSIVIDRLYIGVGTGIVRAGVRMGINQQPKPSYLNREKDYPRLLSWVAVQPIVFYDVADHRGWLTDGASALLHLVQVSLYLDKNNPVYNWVFDATKFKDKWDGLTGNQAALKTLASWDNLNLNLYVAREPCRSGGGGNETEYTTLETRVKEILHSIEILVDKQADRNSQGGIRIRQTLDIRSDIIGFDIKDIVGPCSPIDFRINHIDSWGGGWVDIMTSLHTITIFGRGFGDLISPEEPHALCSEWKSVPKGKYYLAASVSTLQMLYDERPEIMSKVVWLSPNHPFKPCECFQRRTGNTKYGDFHTDFVQCLTARKLLRLRLGPRVLAPVGVMALDKKGAVVFGHIHQYFSGRSDGNNVLEQRDDDNLDTASSVKLSSRGTLRSSSANPAASESVKSAGSTSITTPSLEASLNVEVQEEGNSRRDVTERSHKKGKRLRNFIKFWR</sequence>
<feature type="region of interest" description="Disordered" evidence="1">
    <location>
        <begin position="1454"/>
        <end position="1493"/>
    </location>
</feature>
<dbReference type="Proteomes" id="UP000241690">
    <property type="component" value="Unassembled WGS sequence"/>
</dbReference>
<evidence type="ECO:0000313" key="2">
    <source>
        <dbReference type="EMBL" id="PTB50824.1"/>
    </source>
</evidence>
<dbReference type="EMBL" id="KZ679687">
    <property type="protein sequence ID" value="PTB50824.1"/>
    <property type="molecule type" value="Genomic_DNA"/>
</dbReference>
<dbReference type="SUPFAM" id="SSF48452">
    <property type="entry name" value="TPR-like"/>
    <property type="match status" value="1"/>
</dbReference>
<dbReference type="GeneID" id="36629469"/>
<feature type="compositionally biased region" description="Basic and acidic residues" evidence="1">
    <location>
        <begin position="381"/>
        <end position="406"/>
    </location>
</feature>
<feature type="region of interest" description="Disordered" evidence="1">
    <location>
        <begin position="602"/>
        <end position="626"/>
    </location>
</feature>
<name>A0A2T4A186_TRIHA</name>
<dbReference type="InterPro" id="IPR011990">
    <property type="entry name" value="TPR-like_helical_dom_sf"/>
</dbReference>
<gene>
    <name evidence="2" type="ORF">M431DRAFT_533839</name>
</gene>
<feature type="region of interest" description="Disordered" evidence="1">
    <location>
        <begin position="381"/>
        <end position="411"/>
    </location>
</feature>
<feature type="compositionally biased region" description="Basic and acidic residues" evidence="1">
    <location>
        <begin position="471"/>
        <end position="493"/>
    </location>
</feature>
<dbReference type="RefSeq" id="XP_024770501.1">
    <property type="nucleotide sequence ID" value="XM_024920900.1"/>
</dbReference>
<reference evidence="2 3" key="1">
    <citation type="submission" date="2016-07" db="EMBL/GenBank/DDBJ databases">
        <title>Multiple horizontal gene transfer events from other fungi enriched the ability of initially mycotrophic Trichoderma (Ascomycota) to feed on dead plant biomass.</title>
        <authorList>
            <consortium name="DOE Joint Genome Institute"/>
            <person name="Aerts A."/>
            <person name="Atanasova L."/>
            <person name="Chenthamara K."/>
            <person name="Zhang J."/>
            <person name="Grujic M."/>
            <person name="Henrissat B."/>
            <person name="Kuo A."/>
            <person name="Salamov A."/>
            <person name="Lipzen A."/>
            <person name="Labutti K."/>
            <person name="Barry K."/>
            <person name="Miao Y."/>
            <person name="Rahimi M.J."/>
            <person name="Shen Q."/>
            <person name="Grigoriev I.V."/>
            <person name="Kubicek C.P."/>
            <person name="Druzhinina I.S."/>
        </authorList>
    </citation>
    <scope>NUCLEOTIDE SEQUENCE [LARGE SCALE GENOMIC DNA]</scope>
    <source>
        <strain evidence="2 3">CBS 226.95</strain>
    </source>
</reference>
<accession>A0A2T4A186</accession>
<evidence type="ECO:0000313" key="3">
    <source>
        <dbReference type="Proteomes" id="UP000241690"/>
    </source>
</evidence>
<feature type="region of interest" description="Disordered" evidence="1">
    <location>
        <begin position="650"/>
        <end position="674"/>
    </location>
</feature>
<dbReference type="PANTHER" id="PTHR19959">
    <property type="entry name" value="KINESIN LIGHT CHAIN"/>
    <property type="match status" value="1"/>
</dbReference>
<dbReference type="STRING" id="983964.A0A2T4A186"/>
<protein>
    <submittedName>
        <fullName evidence="2">Uncharacterized protein</fullName>
    </submittedName>
</protein>
<feature type="region of interest" description="Disordered" evidence="1">
    <location>
        <begin position="319"/>
        <end position="348"/>
    </location>
</feature>
<evidence type="ECO:0000256" key="1">
    <source>
        <dbReference type="SAM" id="MobiDB-lite"/>
    </source>
</evidence>